<evidence type="ECO:0000256" key="13">
    <source>
        <dbReference type="ARBA" id="ARBA00023157"/>
    </source>
</evidence>
<evidence type="ECO:0000256" key="17">
    <source>
        <dbReference type="SAM" id="MobiDB-lite"/>
    </source>
</evidence>
<dbReference type="Proteomes" id="UP001287286">
    <property type="component" value="Unassembled WGS sequence"/>
</dbReference>
<evidence type="ECO:0000313" key="20">
    <source>
        <dbReference type="Proteomes" id="UP000245956"/>
    </source>
</evidence>
<feature type="region of interest" description="Disordered" evidence="17">
    <location>
        <begin position="152"/>
        <end position="173"/>
    </location>
</feature>
<organism evidence="19 20">
    <name type="scientific">Purpureocillium lilacinum</name>
    <name type="common">Paecilomyces lilacinus</name>
    <dbReference type="NCBI Taxonomy" id="33203"/>
    <lineage>
        <taxon>Eukaryota</taxon>
        <taxon>Fungi</taxon>
        <taxon>Dikarya</taxon>
        <taxon>Ascomycota</taxon>
        <taxon>Pezizomycotina</taxon>
        <taxon>Sordariomycetes</taxon>
        <taxon>Hypocreomycetidae</taxon>
        <taxon>Hypocreales</taxon>
        <taxon>Ophiocordycipitaceae</taxon>
        <taxon>Purpureocillium</taxon>
    </lineage>
</organism>
<dbReference type="EMBL" id="JAWRVI010000081">
    <property type="protein sequence ID" value="KAK4078512.1"/>
    <property type="molecule type" value="Genomic_DNA"/>
</dbReference>
<reference evidence="19" key="1">
    <citation type="submission" date="2015-05" db="EMBL/GenBank/DDBJ databases">
        <authorList>
            <person name="Wang D.B."/>
            <person name="Wang M."/>
        </authorList>
    </citation>
    <scope>NUCLEOTIDE SEQUENCE</scope>
    <source>
        <strain evidence="19">36-1</strain>
    </source>
</reference>
<keyword evidence="9" id="KW-0999">Mitochondrion inner membrane</keyword>
<dbReference type="PANTHER" id="PTHR15224">
    <property type="entry name" value="NADH DEHYDROGENASE [UBIQUINONE] IRON-SULFUR PROTEIN 5"/>
    <property type="match status" value="1"/>
</dbReference>
<evidence type="ECO:0000313" key="18">
    <source>
        <dbReference type="EMBL" id="KAK4078512.1"/>
    </source>
</evidence>
<proteinExistence type="inferred from homology"/>
<reference evidence="18" key="3">
    <citation type="submission" date="2023-11" db="EMBL/GenBank/DDBJ databases">
        <authorList>
            <person name="Beijen E."/>
            <person name="Ohm R.A."/>
        </authorList>
    </citation>
    <scope>NUCLEOTIDE SEQUENCE</scope>
    <source>
        <strain evidence="18">CBS 150709</strain>
    </source>
</reference>
<comment type="subunit">
    <text evidence="5">Mammalian complex I is composed of 45 different subunits. This is a component of the iron-sulfur (IP) fragment of the enzyme.</text>
</comment>
<evidence type="ECO:0000256" key="8">
    <source>
        <dbReference type="ARBA" id="ARBA00022660"/>
    </source>
</evidence>
<dbReference type="Proteomes" id="UP000245956">
    <property type="component" value="Unassembled WGS sequence"/>
</dbReference>
<evidence type="ECO:0000256" key="3">
    <source>
        <dbReference type="ARBA" id="ARBA00004637"/>
    </source>
</evidence>
<evidence type="ECO:0000256" key="12">
    <source>
        <dbReference type="ARBA" id="ARBA00023136"/>
    </source>
</evidence>
<evidence type="ECO:0000256" key="11">
    <source>
        <dbReference type="ARBA" id="ARBA00023128"/>
    </source>
</evidence>
<dbReference type="InterPro" id="IPR019342">
    <property type="entry name" value="NADH_UbQ_OxRdtase_FeS-su5"/>
</dbReference>
<keyword evidence="21" id="KW-1185">Reference proteome</keyword>
<evidence type="ECO:0000256" key="15">
    <source>
        <dbReference type="ARBA" id="ARBA00032739"/>
    </source>
</evidence>
<reference evidence="19 20" key="2">
    <citation type="journal article" date="2016" name="Front. Microbiol.">
        <title>Genome and transcriptome sequences reveal the specific parasitism of the nematophagous Purpureocillium lilacinum 36-1.</title>
        <authorList>
            <person name="Xie J."/>
            <person name="Li S."/>
            <person name="Mo C."/>
            <person name="Xiao X."/>
            <person name="Peng D."/>
            <person name="Wang G."/>
            <person name="Xiao Y."/>
        </authorList>
    </citation>
    <scope>NUCLEOTIDE SEQUENCE [LARGE SCALE GENOMIC DNA]</scope>
    <source>
        <strain evidence="19 20">36-1</strain>
    </source>
</reference>
<evidence type="ECO:0000256" key="2">
    <source>
        <dbReference type="ARBA" id="ARBA00004569"/>
    </source>
</evidence>
<sequence>MPLNSNSKVQLPTASRPVAHPPRSRVTQAQPDKHNPLNQLSSLDGHDDDIRSKPIQQRTPPTSSAQSRRQISCTQESELPHRSAMASGYGMHGGVGRCFPFWQEVMACYVVNTSAEDDSGKKKCSPVLEDYYECLHHKKEHARALAMQAAYARSESATPRDDAPSARQIRNLGLLGKEEDSKKVIGSS</sequence>
<evidence type="ECO:0000256" key="1">
    <source>
        <dbReference type="ARBA" id="ARBA00003195"/>
    </source>
</evidence>
<evidence type="ECO:0000256" key="14">
    <source>
        <dbReference type="ARBA" id="ARBA00031222"/>
    </source>
</evidence>
<comment type="caution">
    <text evidence="19">The sequence shown here is derived from an EMBL/GenBank/DDBJ whole genome shotgun (WGS) entry which is preliminary data.</text>
</comment>
<gene>
    <name evidence="19" type="ORF">PCL_12301</name>
    <name evidence="18" type="ORF">Purlil1_11910</name>
</gene>
<feature type="region of interest" description="Disordered" evidence="17">
    <location>
        <begin position="1"/>
        <end position="79"/>
    </location>
</feature>
<dbReference type="GO" id="GO:0032981">
    <property type="term" value="P:mitochondrial respiratory chain complex I assembly"/>
    <property type="evidence" value="ECO:0007669"/>
    <property type="project" value="TreeGrafter"/>
</dbReference>
<accession>A0A2U3E8U5</accession>
<evidence type="ECO:0000256" key="4">
    <source>
        <dbReference type="ARBA" id="ARBA00007372"/>
    </source>
</evidence>
<evidence type="ECO:0000256" key="5">
    <source>
        <dbReference type="ARBA" id="ARBA00011261"/>
    </source>
</evidence>
<dbReference type="PANTHER" id="PTHR15224:SF1">
    <property type="entry name" value="NADH DEHYDROGENASE [UBIQUINONE] IRON-SULFUR PROTEIN 5"/>
    <property type="match status" value="1"/>
</dbReference>
<feature type="compositionally biased region" description="Polar residues" evidence="17">
    <location>
        <begin position="1"/>
        <end position="13"/>
    </location>
</feature>
<evidence type="ECO:0000256" key="9">
    <source>
        <dbReference type="ARBA" id="ARBA00022792"/>
    </source>
</evidence>
<keyword evidence="13 16" id="KW-1015">Disulfide bond</keyword>
<comment type="similarity">
    <text evidence="4">Belongs to the complex I NDUFS5 subunit family.</text>
</comment>
<keyword evidence="8" id="KW-0679">Respiratory chain</keyword>
<evidence type="ECO:0000256" key="6">
    <source>
        <dbReference type="ARBA" id="ARBA00013482"/>
    </source>
</evidence>
<dbReference type="GO" id="GO:0005758">
    <property type="term" value="C:mitochondrial intermembrane space"/>
    <property type="evidence" value="ECO:0007669"/>
    <property type="project" value="UniProtKB-SubCell"/>
</dbReference>
<evidence type="ECO:0000256" key="16">
    <source>
        <dbReference type="PIRSR" id="PIRSR619342-50"/>
    </source>
</evidence>
<name>A0A2U3E8U5_PURLI</name>
<dbReference type="EMBL" id="LCWV01000008">
    <property type="protein sequence ID" value="PWI70933.1"/>
    <property type="molecule type" value="Genomic_DNA"/>
</dbReference>
<comment type="subcellular location">
    <subcellularLocation>
        <location evidence="3">Mitochondrion inner membrane</location>
        <topology evidence="3">Peripheral membrane protein</topology>
    </subcellularLocation>
    <subcellularLocation>
        <location evidence="2">Mitochondrion intermembrane space</location>
    </subcellularLocation>
</comment>
<reference evidence="18 21" key="4">
    <citation type="journal article" date="2024" name="Microbiol. Resour. Announc.">
        <title>Genome annotations for the ascomycete fungi Trichoderma harzianum, Trichoderma aggressivum, and Purpureocillium lilacinum.</title>
        <authorList>
            <person name="Beijen E.P.W."/>
            <person name="Ohm R.A."/>
        </authorList>
    </citation>
    <scope>NUCLEOTIDE SEQUENCE [LARGE SCALE GENOMIC DNA]</scope>
    <source>
        <strain evidence="18 21">CBS 150709</strain>
    </source>
</reference>
<evidence type="ECO:0000256" key="10">
    <source>
        <dbReference type="ARBA" id="ARBA00022982"/>
    </source>
</evidence>
<comment type="function">
    <text evidence="1">Accessory subunit of the mitochondrial membrane respiratory chain NADH dehydrogenase (Complex I), that is believed not to be involved in catalysis. Complex I functions in the transfer of electrons from NADH to the respiratory chain. The immediate electron acceptor for the enzyme is believed to be ubiquinone.</text>
</comment>
<evidence type="ECO:0000256" key="7">
    <source>
        <dbReference type="ARBA" id="ARBA00022448"/>
    </source>
</evidence>
<dbReference type="GO" id="GO:0005743">
    <property type="term" value="C:mitochondrial inner membrane"/>
    <property type="evidence" value="ECO:0007669"/>
    <property type="project" value="UniProtKB-SubCell"/>
</dbReference>
<feature type="compositionally biased region" description="Polar residues" evidence="17">
    <location>
        <begin position="54"/>
        <end position="77"/>
    </location>
</feature>
<keyword evidence="11" id="KW-0496">Mitochondrion</keyword>
<keyword evidence="12" id="KW-0472">Membrane</keyword>
<protein>
    <recommendedName>
        <fullName evidence="6">NADH dehydrogenase [ubiquinone] iron-sulfur protein 5</fullName>
    </recommendedName>
    <alternativeName>
        <fullName evidence="14">Complex I-15 kDa</fullName>
    </alternativeName>
    <alternativeName>
        <fullName evidence="15">NADH-ubiquinone oxidoreductase 15 kDa subunit</fullName>
    </alternativeName>
</protein>
<dbReference type="CDD" id="cd24141">
    <property type="entry name" value="NDUFS5-like"/>
    <property type="match status" value="1"/>
</dbReference>
<feature type="compositionally biased region" description="Polar residues" evidence="17">
    <location>
        <begin position="25"/>
        <end position="42"/>
    </location>
</feature>
<feature type="disulfide bond" evidence="16">
    <location>
        <begin position="98"/>
        <end position="134"/>
    </location>
</feature>
<evidence type="ECO:0000313" key="19">
    <source>
        <dbReference type="EMBL" id="PWI70933.1"/>
    </source>
</evidence>
<evidence type="ECO:0000313" key="21">
    <source>
        <dbReference type="Proteomes" id="UP001287286"/>
    </source>
</evidence>
<keyword evidence="7" id="KW-0813">Transport</keyword>
<feature type="disulfide bond" evidence="16">
    <location>
        <begin position="108"/>
        <end position="124"/>
    </location>
</feature>
<dbReference type="AlphaFoldDB" id="A0A2U3E8U5"/>
<keyword evidence="10" id="KW-0249">Electron transport</keyword>